<keyword evidence="3" id="KW-1185">Reference proteome</keyword>
<evidence type="ECO:0000259" key="1">
    <source>
        <dbReference type="Pfam" id="PF08241"/>
    </source>
</evidence>
<dbReference type="CDD" id="cd02440">
    <property type="entry name" value="AdoMet_MTases"/>
    <property type="match status" value="1"/>
</dbReference>
<dbReference type="GO" id="GO:0032259">
    <property type="term" value="P:methylation"/>
    <property type="evidence" value="ECO:0007669"/>
    <property type="project" value="UniProtKB-KW"/>
</dbReference>
<evidence type="ECO:0000313" key="2">
    <source>
        <dbReference type="EMBL" id="SHF27170.1"/>
    </source>
</evidence>
<protein>
    <submittedName>
        <fullName evidence="2">Methyltransferase domain-containing protein</fullName>
    </submittedName>
</protein>
<dbReference type="InterPro" id="IPR029063">
    <property type="entry name" value="SAM-dependent_MTases_sf"/>
</dbReference>
<name>A0A1M5AA28_9HYPH</name>
<dbReference type="InterPro" id="IPR050508">
    <property type="entry name" value="Methyltransf_Superfamily"/>
</dbReference>
<evidence type="ECO:0000313" key="3">
    <source>
        <dbReference type="Proteomes" id="UP000184485"/>
    </source>
</evidence>
<dbReference type="EMBL" id="FQUP01000001">
    <property type="protein sequence ID" value="SHF27170.1"/>
    <property type="molecule type" value="Genomic_DNA"/>
</dbReference>
<dbReference type="Pfam" id="PF08241">
    <property type="entry name" value="Methyltransf_11"/>
    <property type="match status" value="1"/>
</dbReference>
<dbReference type="PANTHER" id="PTHR42912">
    <property type="entry name" value="METHYLTRANSFERASE"/>
    <property type="match status" value="1"/>
</dbReference>
<dbReference type="Proteomes" id="UP000184485">
    <property type="component" value="Unassembled WGS sequence"/>
</dbReference>
<dbReference type="AlphaFoldDB" id="A0A1M5AA28"/>
<dbReference type="STRING" id="1122133.SAMN02745157_2066"/>
<accession>A0A1M5AA28</accession>
<reference evidence="2 3" key="1">
    <citation type="submission" date="2016-11" db="EMBL/GenBank/DDBJ databases">
        <authorList>
            <person name="Jaros S."/>
            <person name="Januszkiewicz K."/>
            <person name="Wedrychowicz H."/>
        </authorList>
    </citation>
    <scope>NUCLEOTIDE SEQUENCE [LARGE SCALE GENOMIC DNA]</scope>
    <source>
        <strain evidence="2 3">DSM 19436</strain>
    </source>
</reference>
<organism evidence="2 3">
    <name type="scientific">Kaistia soli DSM 19436</name>
    <dbReference type="NCBI Taxonomy" id="1122133"/>
    <lineage>
        <taxon>Bacteria</taxon>
        <taxon>Pseudomonadati</taxon>
        <taxon>Pseudomonadota</taxon>
        <taxon>Alphaproteobacteria</taxon>
        <taxon>Hyphomicrobiales</taxon>
        <taxon>Kaistiaceae</taxon>
        <taxon>Kaistia</taxon>
    </lineage>
</organism>
<dbReference type="Gene3D" id="3.40.50.150">
    <property type="entry name" value="Vaccinia Virus protein VP39"/>
    <property type="match status" value="1"/>
</dbReference>
<proteinExistence type="predicted"/>
<keyword evidence="2" id="KW-0808">Transferase</keyword>
<dbReference type="OrthoDB" id="9770485at2"/>
<dbReference type="InterPro" id="IPR013216">
    <property type="entry name" value="Methyltransf_11"/>
</dbReference>
<dbReference type="GO" id="GO:0008757">
    <property type="term" value="F:S-adenosylmethionine-dependent methyltransferase activity"/>
    <property type="evidence" value="ECO:0007669"/>
    <property type="project" value="InterPro"/>
</dbReference>
<sequence>MSSLSSGNAEQYGDSRKLAARARLNSEYTLAETPWFEWVAAQLPIEPGARLLDIGCGPAWFWAATASSVPDGLRLTLADLSAGMVGEAVDRCRELAFEELEGCEADAAALPFEDACFDGVIAMHMLYHVGDPATAIAEFHRVLRPGGFLAVTTNGVDNLREVYELTMRLGGAPSEPVAAVFGFETAERLLRAQFGNVATSVHPAHMRITEPEDLILAMTSFPPGDRASESQMKEFRDAVASAFAAGGGVLESRKESGLFISRKAA</sequence>
<feature type="domain" description="Methyltransferase type 11" evidence="1">
    <location>
        <begin position="52"/>
        <end position="150"/>
    </location>
</feature>
<dbReference type="SUPFAM" id="SSF53335">
    <property type="entry name" value="S-adenosyl-L-methionine-dependent methyltransferases"/>
    <property type="match status" value="1"/>
</dbReference>
<dbReference type="RefSeq" id="WP_073052534.1">
    <property type="nucleotide sequence ID" value="NZ_FQUP01000001.1"/>
</dbReference>
<keyword evidence="2" id="KW-0489">Methyltransferase</keyword>
<gene>
    <name evidence="2" type="ORF">SAMN02745157_2066</name>
</gene>